<dbReference type="PANTHER" id="PTHR30153:SF2">
    <property type="entry name" value="REPLICATIVE DNA HELICASE"/>
    <property type="match status" value="1"/>
</dbReference>
<evidence type="ECO:0000256" key="7">
    <source>
        <dbReference type="ARBA" id="ARBA00022840"/>
    </source>
</evidence>
<evidence type="ECO:0000256" key="10">
    <source>
        <dbReference type="ARBA" id="ARBA00044969"/>
    </source>
</evidence>
<dbReference type="SUPFAM" id="SSF48024">
    <property type="entry name" value="N-terminal domain of DnaB helicase"/>
    <property type="match status" value="1"/>
</dbReference>
<keyword evidence="2" id="KW-0639">Primosome</keyword>
<comment type="catalytic activity">
    <reaction evidence="11">
        <text>ATP + H2O = ADP + phosphate + H(+)</text>
        <dbReference type="Rhea" id="RHEA:13065"/>
        <dbReference type="ChEBI" id="CHEBI:15377"/>
        <dbReference type="ChEBI" id="CHEBI:15378"/>
        <dbReference type="ChEBI" id="CHEBI:30616"/>
        <dbReference type="ChEBI" id="CHEBI:43474"/>
        <dbReference type="ChEBI" id="CHEBI:456216"/>
        <dbReference type="EC" id="5.6.2.3"/>
    </reaction>
</comment>
<evidence type="ECO:0000256" key="6">
    <source>
        <dbReference type="ARBA" id="ARBA00022806"/>
    </source>
</evidence>
<keyword evidence="7" id="KW-0067">ATP-binding</keyword>
<dbReference type="PROSITE" id="PS51199">
    <property type="entry name" value="SF4_HELICASE"/>
    <property type="match status" value="1"/>
</dbReference>
<feature type="region of interest" description="Disordered" evidence="12">
    <location>
        <begin position="449"/>
        <end position="468"/>
    </location>
</feature>
<dbReference type="EC" id="5.6.2.3" evidence="10"/>
<gene>
    <name evidence="14" type="ORF">K6K13_02965</name>
</gene>
<comment type="similarity">
    <text evidence="1">Belongs to the helicase family. DnaB subfamily.</text>
</comment>
<keyword evidence="9" id="KW-0413">Isomerase</keyword>
<dbReference type="Pfam" id="PF03796">
    <property type="entry name" value="DnaB_C"/>
    <property type="match status" value="1"/>
</dbReference>
<evidence type="ECO:0000256" key="1">
    <source>
        <dbReference type="ARBA" id="ARBA00008428"/>
    </source>
</evidence>
<dbReference type="SUPFAM" id="SSF52540">
    <property type="entry name" value="P-loop containing nucleoside triphosphate hydrolases"/>
    <property type="match status" value="1"/>
</dbReference>
<feature type="domain" description="SF4 helicase" evidence="13">
    <location>
        <begin position="183"/>
        <end position="450"/>
    </location>
</feature>
<dbReference type="InterPro" id="IPR007693">
    <property type="entry name" value="DNA_helicase_DnaB-like_N"/>
</dbReference>
<dbReference type="RefSeq" id="WP_222159480.1">
    <property type="nucleotide sequence ID" value="NZ_CP081864.1"/>
</dbReference>
<dbReference type="CDD" id="cd00984">
    <property type="entry name" value="DnaB_C"/>
    <property type="match status" value="1"/>
</dbReference>
<evidence type="ECO:0000313" key="15">
    <source>
        <dbReference type="Proteomes" id="UP000825886"/>
    </source>
</evidence>
<dbReference type="Proteomes" id="UP000825886">
    <property type="component" value="Chromosome"/>
</dbReference>
<evidence type="ECO:0000256" key="3">
    <source>
        <dbReference type="ARBA" id="ARBA00022705"/>
    </source>
</evidence>
<keyword evidence="15" id="KW-1185">Reference proteome</keyword>
<dbReference type="PANTHER" id="PTHR30153">
    <property type="entry name" value="REPLICATIVE DNA HELICASE DNAB"/>
    <property type="match status" value="1"/>
</dbReference>
<keyword evidence="8" id="KW-0238">DNA-binding</keyword>
<dbReference type="InterPro" id="IPR007694">
    <property type="entry name" value="DNA_helicase_DnaB-like_C"/>
</dbReference>
<evidence type="ECO:0000256" key="4">
    <source>
        <dbReference type="ARBA" id="ARBA00022741"/>
    </source>
</evidence>
<keyword evidence="4" id="KW-0547">Nucleotide-binding</keyword>
<dbReference type="Pfam" id="PF00772">
    <property type="entry name" value="DnaB"/>
    <property type="match status" value="1"/>
</dbReference>
<proteinExistence type="inferred from homology"/>
<dbReference type="InterPro" id="IPR027417">
    <property type="entry name" value="P-loop_NTPase"/>
</dbReference>
<keyword evidence="6" id="KW-0347">Helicase</keyword>
<evidence type="ECO:0000313" key="14">
    <source>
        <dbReference type="EMBL" id="QZN96442.1"/>
    </source>
</evidence>
<sequence>MTQSIPTVPYSLDAEEGVIGSLLLDAQSDNAQSVMAFLKPESFHSSHCQAIFSVLKEMNIHRKTIDSLTVNDELENRGLLHLVGGFSYLAQIAKNTPSAANVVGYAHVVRDKATERFALRQANQITALFYERNGMSAAEKLDVAQRLITEATDYAQTGNRQGLRRIDEVADRWILAIEARCNDPEAHRGLSTGIPDLDKLLYPKFIVKGSLFVIGARPKMGKTTVMTEMALHMGDVAKLPVAIFSLEMSEEQIFERMVGQQAHVNTDMFYQGAKNQEDWKKVYAAVERMRNHPRIWLDDQPGMTLAHIQAECRKLKRSEGKIGMIGVDYLTLMTTDKADTNALAFGNITKALKNLAKELDTVVVLLTQLNRNLEERANKRPMPSDSRESGQIEQDCDYWLGIYKERVYDDHADETLTELILRLNRHGKTGTVYVDQRDVEIYPCDQQEAERRAGKQANRKPLKEVMGF</sequence>
<evidence type="ECO:0000259" key="13">
    <source>
        <dbReference type="PROSITE" id="PS51199"/>
    </source>
</evidence>
<keyword evidence="5" id="KW-0378">Hydrolase</keyword>
<evidence type="ECO:0000256" key="8">
    <source>
        <dbReference type="ARBA" id="ARBA00023125"/>
    </source>
</evidence>
<keyword evidence="3" id="KW-0235">DNA replication</keyword>
<name>A0ABX9AMP0_9ENTR</name>
<evidence type="ECO:0000256" key="9">
    <source>
        <dbReference type="ARBA" id="ARBA00023235"/>
    </source>
</evidence>
<evidence type="ECO:0000256" key="5">
    <source>
        <dbReference type="ARBA" id="ARBA00022801"/>
    </source>
</evidence>
<dbReference type="Gene3D" id="1.10.860.10">
    <property type="entry name" value="DNAb Helicase, Chain A"/>
    <property type="match status" value="1"/>
</dbReference>
<dbReference type="InterPro" id="IPR016136">
    <property type="entry name" value="DNA_helicase_N/primase_C"/>
</dbReference>
<dbReference type="Gene3D" id="3.40.50.300">
    <property type="entry name" value="P-loop containing nucleotide triphosphate hydrolases"/>
    <property type="match status" value="1"/>
</dbReference>
<protein>
    <recommendedName>
        <fullName evidence="10">DNA 5'-3' helicase</fullName>
        <ecNumber evidence="10">5.6.2.3</ecNumber>
    </recommendedName>
</protein>
<evidence type="ECO:0000256" key="11">
    <source>
        <dbReference type="ARBA" id="ARBA00048954"/>
    </source>
</evidence>
<evidence type="ECO:0000256" key="12">
    <source>
        <dbReference type="SAM" id="MobiDB-lite"/>
    </source>
</evidence>
<accession>A0ABX9AMP0</accession>
<reference evidence="14 15" key="1">
    <citation type="submission" date="2021-08" db="EMBL/GenBank/DDBJ databases">
        <title>Culture and genomic analysis of Symbiopectobacterium purcellii sp. nov. gen. nov., isolated from the leafhopper Empoasca decipiens.</title>
        <authorList>
            <person name="Nadal-Jimenez P."/>
            <person name="Siozios S."/>
            <person name="Halliday N."/>
            <person name="Camara M."/>
            <person name="Hurst G.D.D."/>
        </authorList>
    </citation>
    <scope>NUCLEOTIDE SEQUENCE [LARGE SCALE GENOMIC DNA]</scope>
    <source>
        <strain evidence="14 15">SyEd1</strain>
    </source>
</reference>
<evidence type="ECO:0000256" key="2">
    <source>
        <dbReference type="ARBA" id="ARBA00022515"/>
    </source>
</evidence>
<dbReference type="EMBL" id="CP081864">
    <property type="protein sequence ID" value="QZN96442.1"/>
    <property type="molecule type" value="Genomic_DNA"/>
</dbReference>
<organism evidence="14 15">
    <name type="scientific">Symbiopectobacterium purcellii</name>
    <dbReference type="NCBI Taxonomy" id="2871826"/>
    <lineage>
        <taxon>Bacteria</taxon>
        <taxon>Pseudomonadati</taxon>
        <taxon>Pseudomonadota</taxon>
        <taxon>Gammaproteobacteria</taxon>
        <taxon>Enterobacterales</taxon>
        <taxon>Enterobacteriaceae</taxon>
    </lineage>
</organism>
<dbReference type="InterPro" id="IPR036185">
    <property type="entry name" value="DNA_heli_DnaB-like_N_sf"/>
</dbReference>